<feature type="compositionally biased region" description="Pro residues" evidence="1">
    <location>
        <begin position="301"/>
        <end position="310"/>
    </location>
</feature>
<dbReference type="Proteomes" id="UP000202962">
    <property type="component" value="Segment"/>
</dbReference>
<accession>A0A162GVA2</accession>
<reference evidence="2 3" key="1">
    <citation type="submission" date="2015-03" db="EMBL/GenBank/DDBJ databases">
        <title>The complete genome sequence of Mocis sp. granulovirus.</title>
        <authorList>
            <person name="Ardisson-Araujo D.M.P."/>
            <person name="Melo F.L."/>
            <person name="Sosa-Gomez D.R."/>
            <person name="Ribeiro B.M."/>
        </authorList>
    </citation>
    <scope>NUCLEOTIDE SEQUENCE [LARGE SCALE GENOMIC DNA]</scope>
    <source>
        <strain evidence="2">Southern Brazil</strain>
    </source>
</reference>
<evidence type="ECO:0000256" key="1">
    <source>
        <dbReference type="SAM" id="MobiDB-lite"/>
    </source>
</evidence>
<organism evidence="2 3">
    <name type="scientific">Mocis latipes granulovirus</name>
    <dbReference type="NCBI Taxonomy" id="2072024"/>
    <lineage>
        <taxon>Viruses</taxon>
        <taxon>Viruses incertae sedis</taxon>
        <taxon>Naldaviricetes</taxon>
        <taxon>Lefavirales</taxon>
        <taxon>Baculoviridae</taxon>
        <taxon>Betabaculovirus</taxon>
        <taxon>Betabaculovirus molatipedis</taxon>
    </lineage>
</organism>
<feature type="compositionally biased region" description="Polar residues" evidence="1">
    <location>
        <begin position="147"/>
        <end position="162"/>
    </location>
</feature>
<sequence>MDTPAKFETRKFFAHCFTYLNTLPTLEKPNSKTHPREYFLYQLLQCYISHEEGAYRSTREILNYLIGLLGCKTLIDVPRFSNDIKSSYEESESVVMNDEERQNLNNLYIERTLKRKLAYEQRSTDPKAYNEFNNKRVKKIEQRRQTEPATGSLFSPLTQNKSPGFVVSSQEPQQQEENKEKITMSPYNPHVISYEPSVDDLYQDGYIPKEISTPAHMPPALNGDAFDYTEFTPRRSTEDLEENLADIAANLDDGGRISRQTNRDTPCRSRSSSVSSFSSNRSSRRSSSSSSSCRSRSPSPLKAPTPPPRKAPPKNRSKGVAFMIKDKGVYSCMSGYSSYLKSKIKRAEGVILVEPMYIVDDNLDLATVWTKLSNKILNKFPFLSKVNKTLKSKSISAQREQEIQSYIVKQLKKMNFK</sequence>
<feature type="compositionally biased region" description="Low complexity" evidence="1">
    <location>
        <begin position="268"/>
        <end position="300"/>
    </location>
</feature>
<dbReference type="OrthoDB" id="10434at10239"/>
<name>A0A162GVA2_9BBAC</name>
<dbReference type="RefSeq" id="YP_009249861.1">
    <property type="nucleotide sequence ID" value="NC_029996.1"/>
</dbReference>
<evidence type="ECO:0000313" key="2">
    <source>
        <dbReference type="EMBL" id="AKR17406.1"/>
    </source>
</evidence>
<protein>
    <submittedName>
        <fullName evidence="2">Uncharacterized protein</fullName>
    </submittedName>
</protein>
<feature type="region of interest" description="Disordered" evidence="1">
    <location>
        <begin position="136"/>
        <end position="191"/>
    </location>
</feature>
<evidence type="ECO:0000313" key="3">
    <source>
        <dbReference type="Proteomes" id="UP000202962"/>
    </source>
</evidence>
<dbReference type="KEGG" id="vg:27429743"/>
<dbReference type="EMBL" id="KR011718">
    <property type="protein sequence ID" value="AKR17406.1"/>
    <property type="molecule type" value="Genomic_DNA"/>
</dbReference>
<feature type="region of interest" description="Disordered" evidence="1">
    <location>
        <begin position="251"/>
        <end position="318"/>
    </location>
</feature>
<proteinExistence type="predicted"/>
<feature type="compositionally biased region" description="Basic and acidic residues" evidence="1">
    <location>
        <begin position="253"/>
        <end position="267"/>
    </location>
</feature>
<keyword evidence="3" id="KW-1185">Reference proteome</keyword>
<dbReference type="GeneID" id="27429743"/>